<dbReference type="InterPro" id="IPR046357">
    <property type="entry name" value="PPIase_dom_sf"/>
</dbReference>
<organism evidence="9 10">
    <name type="scientific">Natrinema limicola JCM 13563</name>
    <dbReference type="NCBI Taxonomy" id="1230457"/>
    <lineage>
        <taxon>Archaea</taxon>
        <taxon>Methanobacteriati</taxon>
        <taxon>Methanobacteriota</taxon>
        <taxon>Stenosarchaea group</taxon>
        <taxon>Halobacteria</taxon>
        <taxon>Halobacteriales</taxon>
        <taxon>Natrialbaceae</taxon>
        <taxon>Natrinema</taxon>
    </lineage>
</organism>
<proteinExistence type="inferred from homology"/>
<protein>
    <recommendedName>
        <fullName evidence="3 6">peptidylprolyl isomerase</fullName>
        <ecNumber evidence="3 6">5.2.1.8</ecNumber>
    </recommendedName>
</protein>
<dbReference type="PANTHER" id="PTHR47861:SF2">
    <property type="entry name" value="LONG-TYPE PEPTIDYL-PROLYL CIS-TRANS ISOMERASE"/>
    <property type="match status" value="1"/>
</dbReference>
<evidence type="ECO:0000259" key="8">
    <source>
        <dbReference type="PROSITE" id="PS50059"/>
    </source>
</evidence>
<dbReference type="PANTHER" id="PTHR47861">
    <property type="entry name" value="FKBP-TYPE PEPTIDYL-PROLYL CIS-TRANS ISOMERASE SLYD"/>
    <property type="match status" value="1"/>
</dbReference>
<keyword evidence="5 6" id="KW-0413">Isomerase</keyword>
<accession>M0CNP8</accession>
<feature type="compositionally biased region" description="Acidic residues" evidence="7">
    <location>
        <begin position="34"/>
        <end position="64"/>
    </location>
</feature>
<dbReference type="EC" id="5.2.1.8" evidence="3 6"/>
<feature type="region of interest" description="Disordered" evidence="7">
    <location>
        <begin position="32"/>
        <end position="64"/>
    </location>
</feature>
<keyword evidence="4 6" id="KW-0697">Rotamase</keyword>
<dbReference type="SUPFAM" id="SSF54534">
    <property type="entry name" value="FKBP-like"/>
    <property type="match status" value="1"/>
</dbReference>
<evidence type="ECO:0000256" key="1">
    <source>
        <dbReference type="ARBA" id="ARBA00000971"/>
    </source>
</evidence>
<dbReference type="PROSITE" id="PS50059">
    <property type="entry name" value="FKBP_PPIASE"/>
    <property type="match status" value="1"/>
</dbReference>
<comment type="caution">
    <text evidence="9">The sequence shown here is derived from an EMBL/GenBank/DDBJ whole genome shotgun (WGS) entry which is preliminary data.</text>
</comment>
<gene>
    <name evidence="9" type="ORF">C476_04590</name>
</gene>
<dbReference type="Pfam" id="PF22199">
    <property type="entry name" value="FKBP26_IF"/>
    <property type="match status" value="1"/>
</dbReference>
<evidence type="ECO:0000256" key="3">
    <source>
        <dbReference type="ARBA" id="ARBA00013194"/>
    </source>
</evidence>
<name>M0CNP8_9EURY</name>
<evidence type="ECO:0000313" key="10">
    <source>
        <dbReference type="Proteomes" id="UP000011615"/>
    </source>
</evidence>
<keyword evidence="10" id="KW-1185">Reference proteome</keyword>
<dbReference type="Gene3D" id="3.10.50.40">
    <property type="match status" value="1"/>
</dbReference>
<feature type="domain" description="PPIase FKBP-type" evidence="8">
    <location>
        <begin position="64"/>
        <end position="143"/>
    </location>
</feature>
<dbReference type="InterPro" id="IPR048261">
    <property type="entry name" value="SlpA/SlyD-like_ins_sf"/>
</dbReference>
<dbReference type="InterPro" id="IPR001179">
    <property type="entry name" value="PPIase_FKBP_dom"/>
</dbReference>
<evidence type="ECO:0000313" key="9">
    <source>
        <dbReference type="EMBL" id="ELZ23997.1"/>
    </source>
</evidence>
<evidence type="ECO:0000256" key="5">
    <source>
        <dbReference type="ARBA" id="ARBA00023235"/>
    </source>
</evidence>
<dbReference type="eggNOG" id="arCOG00980">
    <property type="taxonomic scope" value="Archaea"/>
</dbReference>
<comment type="catalytic activity">
    <reaction evidence="1 6">
        <text>[protein]-peptidylproline (omega=180) = [protein]-peptidylproline (omega=0)</text>
        <dbReference type="Rhea" id="RHEA:16237"/>
        <dbReference type="Rhea" id="RHEA-COMP:10747"/>
        <dbReference type="Rhea" id="RHEA-COMP:10748"/>
        <dbReference type="ChEBI" id="CHEBI:83833"/>
        <dbReference type="ChEBI" id="CHEBI:83834"/>
        <dbReference type="EC" id="5.2.1.8"/>
    </reaction>
</comment>
<sequence>MLVETDDGRKYRSLSPENVVLKCRRADVQRMTEDQEAELDEQADDVDEEVAEEAADEAEGLQEGDFVELDYTAYTVEDEQLVDTTDPEVAEEEGVDDQGQEFKPRTIVLGEGHIFEGVEDALVSSEPGDSGSVTIPAEDAFGEYDPDNVQTVSAEKIDEDDRYPGANVQIDGQQGYISTIIGGRARVDFNHPLAGDDVEYEYEILDVVDDREQQAAGLFEMYLGMEPELWIETDEVEEEVPVEPDEDDEDAEPEFETETVEKETLYLESTPQMTMNQQWMMGKQQIGQDIIDKVGVDRVIVQEVIDGMGGMGMGGMMGGMGGMGGGDIEEALEDADVDADEIVDELEGAEE</sequence>
<dbReference type="PATRIC" id="fig|1230457.4.peg.921"/>
<dbReference type="EMBL" id="AOIT01000021">
    <property type="protein sequence ID" value="ELZ23997.1"/>
    <property type="molecule type" value="Genomic_DNA"/>
</dbReference>
<evidence type="ECO:0000256" key="2">
    <source>
        <dbReference type="ARBA" id="ARBA00006577"/>
    </source>
</evidence>
<comment type="similarity">
    <text evidence="2">Belongs to the FKBP-type PPIase family.</text>
</comment>
<dbReference type="Pfam" id="PF00254">
    <property type="entry name" value="FKBP_C"/>
    <property type="match status" value="1"/>
</dbReference>
<dbReference type="Gene3D" id="2.40.10.330">
    <property type="match status" value="1"/>
</dbReference>
<dbReference type="InterPro" id="IPR054016">
    <property type="entry name" value="FKBP26_IF"/>
</dbReference>
<evidence type="ECO:0000256" key="4">
    <source>
        <dbReference type="ARBA" id="ARBA00023110"/>
    </source>
</evidence>
<dbReference type="GO" id="GO:0003755">
    <property type="term" value="F:peptidyl-prolyl cis-trans isomerase activity"/>
    <property type="evidence" value="ECO:0007669"/>
    <property type="project" value="UniProtKB-KW"/>
</dbReference>
<evidence type="ECO:0000256" key="7">
    <source>
        <dbReference type="SAM" id="MobiDB-lite"/>
    </source>
</evidence>
<dbReference type="AlphaFoldDB" id="M0CNP8"/>
<reference evidence="9 10" key="1">
    <citation type="journal article" date="2014" name="PLoS Genet.">
        <title>Phylogenetically driven sequencing of extremely halophilic archaea reveals strategies for static and dynamic osmo-response.</title>
        <authorList>
            <person name="Becker E.A."/>
            <person name="Seitzer P.M."/>
            <person name="Tritt A."/>
            <person name="Larsen D."/>
            <person name="Krusor M."/>
            <person name="Yao A.I."/>
            <person name="Wu D."/>
            <person name="Madern D."/>
            <person name="Eisen J.A."/>
            <person name="Darling A.E."/>
            <person name="Facciotti M.T."/>
        </authorList>
    </citation>
    <scope>NUCLEOTIDE SEQUENCE [LARGE SCALE GENOMIC DNA]</scope>
    <source>
        <strain evidence="9 10">JCM 13563</strain>
    </source>
</reference>
<evidence type="ECO:0000256" key="6">
    <source>
        <dbReference type="PROSITE-ProRule" id="PRU00277"/>
    </source>
</evidence>
<dbReference type="Proteomes" id="UP000011615">
    <property type="component" value="Unassembled WGS sequence"/>
</dbReference>
<dbReference type="STRING" id="1230457.C476_04590"/>